<dbReference type="InterPro" id="IPR032515">
    <property type="entry name" value="DUF4964"/>
</dbReference>
<dbReference type="InterPro" id="IPR032514">
    <property type="entry name" value="GtaA_central"/>
</dbReference>
<comment type="caution">
    <text evidence="4">The sequence shown here is derived from an EMBL/GenBank/DDBJ whole genome shotgun (WGS) entry which is preliminary data.</text>
</comment>
<evidence type="ECO:0000313" key="4">
    <source>
        <dbReference type="EMBL" id="OKS86999.1"/>
    </source>
</evidence>
<protein>
    <recommendedName>
        <fullName evidence="6">Glutaminase A</fullName>
    </recommendedName>
</protein>
<dbReference type="Proteomes" id="UP000186720">
    <property type="component" value="Unassembled WGS sequence"/>
</dbReference>
<dbReference type="EMBL" id="MPPL01000001">
    <property type="protein sequence ID" value="OKS86999.1"/>
    <property type="molecule type" value="Genomic_DNA"/>
</dbReference>
<feature type="domain" description="Glutaminase A central" evidence="2">
    <location>
        <begin position="456"/>
        <end position="793"/>
    </location>
</feature>
<dbReference type="InterPro" id="IPR033433">
    <property type="entry name" value="GtaA_N"/>
</dbReference>
<evidence type="ECO:0000259" key="3">
    <source>
        <dbReference type="Pfam" id="PF17168"/>
    </source>
</evidence>
<organism evidence="4 5">
    <name type="scientific">Mucilaginibacter polytrichastri</name>
    <dbReference type="NCBI Taxonomy" id="1302689"/>
    <lineage>
        <taxon>Bacteria</taxon>
        <taxon>Pseudomonadati</taxon>
        <taxon>Bacteroidota</taxon>
        <taxon>Sphingobacteriia</taxon>
        <taxon>Sphingobacteriales</taxon>
        <taxon>Sphingobacteriaceae</taxon>
        <taxon>Mucilaginibacter</taxon>
    </lineage>
</organism>
<dbReference type="InterPro" id="IPR008928">
    <property type="entry name" value="6-hairpin_glycosidase_sf"/>
</dbReference>
<dbReference type="PANTHER" id="PTHR31987:SF1">
    <property type="entry name" value="GLUTAMINASE A"/>
    <property type="match status" value="1"/>
</dbReference>
<evidence type="ECO:0000313" key="5">
    <source>
        <dbReference type="Proteomes" id="UP000186720"/>
    </source>
</evidence>
<dbReference type="Gene3D" id="1.50.10.10">
    <property type="match status" value="1"/>
</dbReference>
<dbReference type="Pfam" id="PF16335">
    <property type="entry name" value="GtaA_6_Hairpin"/>
    <property type="match status" value="1"/>
</dbReference>
<dbReference type="Pfam" id="PF17168">
    <property type="entry name" value="DUF5127"/>
    <property type="match status" value="1"/>
</dbReference>
<feature type="domain" description="DUF4964" evidence="1">
    <location>
        <begin position="6"/>
        <end position="68"/>
    </location>
</feature>
<feature type="domain" description="Glutaminase A N-terminal" evidence="3">
    <location>
        <begin position="228"/>
        <end position="450"/>
    </location>
</feature>
<evidence type="ECO:0000259" key="2">
    <source>
        <dbReference type="Pfam" id="PF16335"/>
    </source>
</evidence>
<dbReference type="GO" id="GO:0005975">
    <property type="term" value="P:carbohydrate metabolic process"/>
    <property type="evidence" value="ECO:0007669"/>
    <property type="project" value="InterPro"/>
</dbReference>
<dbReference type="STRING" id="1302689.RG47T_2457"/>
<dbReference type="PANTHER" id="PTHR31987">
    <property type="entry name" value="GLUTAMINASE A-RELATED"/>
    <property type="match status" value="1"/>
</dbReference>
<dbReference type="Pfam" id="PF16334">
    <property type="entry name" value="DUF4964"/>
    <property type="match status" value="1"/>
</dbReference>
<name>A0A1Q5ZZ25_9SPHI</name>
<reference evidence="4 5" key="1">
    <citation type="submission" date="2016-11" db="EMBL/GenBank/DDBJ databases">
        <title>Whole Genome Sequencing of Mucilaginibacter polytrichastri RG4-7(T) isolated from the moss sample.</title>
        <authorList>
            <person name="Li Y."/>
        </authorList>
    </citation>
    <scope>NUCLEOTIDE SEQUENCE [LARGE SCALE GENOMIC DNA]</scope>
    <source>
        <strain evidence="4 5">RG4-7</strain>
    </source>
</reference>
<proteinExistence type="predicted"/>
<dbReference type="InterPro" id="IPR012341">
    <property type="entry name" value="6hp_glycosidase-like_sf"/>
</dbReference>
<gene>
    <name evidence="4" type="ORF">RG47T_2457</name>
</gene>
<dbReference type="Gene3D" id="2.60.120.260">
    <property type="entry name" value="Galactose-binding domain-like"/>
    <property type="match status" value="1"/>
</dbReference>
<keyword evidence="5" id="KW-1185">Reference proteome</keyword>
<dbReference type="SUPFAM" id="SSF49785">
    <property type="entry name" value="Galactose-binding domain-like"/>
    <property type="match status" value="1"/>
</dbReference>
<accession>A0A1Q5ZZ25</accession>
<sequence length="800" mass="89074">MFAQSRKAPAYPLITHNPYFSIWSTTDNLTASTTSHWTGANQSLIGLIKVDGAIYRFLGKEPEYYKTILPASDEQLYTVSYTETQPEGNWTALQYDAKDWKSGMSPIGNAEGQDKTIWSTKDIWLRRTFTVTNADEINKLVLKLSHDDDVEISLNGEPLYNKVGVTNDYGMIPIDKNKLRTGENVLAIHVVNTGGGARIDVGLVDKEKVVEPNAILLADQKSVDLNATQTIYKFKCGNVDLDLTFTSPLLLSDLGLLSRPVSYITYSVKANDGNTHQIKIYLSASTDLAVNKPSQEVVAKSYNTPQLSILKAGTTAQPILQKKGDDQRIDWGYVYIAAPKVANAKQFITSQKEAVNAFVKGSEASTIKQGTKLALNTVIFLGKVGAAPVFRFLEIGYDDIYAIQYFHQNLRPWWNLSGKETMEHQLSAAASGYPAIIHQCTAFNKTMYSDALKAGGKDYANLCVLAYRQSIAAHQLVKSPKGEILWLSKENFSGGFINTVDVTYPSAPLYLLYNPRLLQGMLNGIFYFSESGKFDKGFAAHDLGSYPQANGQTYGEGMPVEESGNMIILTAAIAKFQGNANYAKQHWKTLSTWVNYLTKEGFDPANQLCTDDFAGHLARNANLSVKAIVGIACYAQLAEALGDKATAIKYKQIAKGMAVKWMQMANDGDHYTLTFENKGTWSQKYNLVWDKVLDLNLFPESVYDTEIKYYLSKQNEYGLPLDSRKTYTKSDWIVWSATFASNQKDFEALIKPVYKYALETTTRVPLSDWHETTDGKQVGFQARSVVGGYFMKLLYAKSLR</sequence>
<dbReference type="InterPro" id="IPR008979">
    <property type="entry name" value="Galactose-bd-like_sf"/>
</dbReference>
<evidence type="ECO:0008006" key="6">
    <source>
        <dbReference type="Google" id="ProtNLM"/>
    </source>
</evidence>
<dbReference type="InterPro" id="IPR052743">
    <property type="entry name" value="Glutaminase_GtaA"/>
</dbReference>
<evidence type="ECO:0000259" key="1">
    <source>
        <dbReference type="Pfam" id="PF16334"/>
    </source>
</evidence>
<dbReference type="AlphaFoldDB" id="A0A1Q5ZZ25"/>
<dbReference type="SUPFAM" id="SSF48208">
    <property type="entry name" value="Six-hairpin glycosidases"/>
    <property type="match status" value="1"/>
</dbReference>